<dbReference type="InterPro" id="IPR007061">
    <property type="entry name" value="MST-like"/>
</dbReference>
<dbReference type="RefSeq" id="WP_007472379.1">
    <property type="nucleotide sequence ID" value="NZ_KI391953.1"/>
</dbReference>
<dbReference type="STRING" id="679197.HMPREF9336_03402"/>
<evidence type="ECO:0000313" key="2">
    <source>
        <dbReference type="Proteomes" id="UP000004816"/>
    </source>
</evidence>
<evidence type="ECO:0000313" key="1">
    <source>
        <dbReference type="EMBL" id="EFV11785.1"/>
    </source>
</evidence>
<dbReference type="OrthoDB" id="4548523at2"/>
<dbReference type="eggNOG" id="COG2318">
    <property type="taxonomic scope" value="Bacteria"/>
</dbReference>
<dbReference type="Gene3D" id="1.20.120.450">
    <property type="entry name" value="dinb family like domain"/>
    <property type="match status" value="1"/>
</dbReference>
<name>E5XV80_SEGRC</name>
<dbReference type="InterPro" id="IPR034660">
    <property type="entry name" value="DinB/YfiT-like"/>
</dbReference>
<dbReference type="EMBL" id="ACZI02000001">
    <property type="protein sequence ID" value="EFV11785.1"/>
    <property type="molecule type" value="Genomic_DNA"/>
</dbReference>
<dbReference type="Proteomes" id="UP000004816">
    <property type="component" value="Unassembled WGS sequence"/>
</dbReference>
<keyword evidence="2" id="KW-1185">Reference proteome</keyword>
<dbReference type="SUPFAM" id="SSF109854">
    <property type="entry name" value="DinB/YfiT-like putative metalloenzymes"/>
    <property type="match status" value="1"/>
</dbReference>
<reference evidence="1 2" key="1">
    <citation type="journal article" date="2011" name="Stand. Genomic Sci.">
        <title>High quality draft genome sequence of Segniliparus rugosus CDC 945(T)= (ATCC BAA-974(T)).</title>
        <authorList>
            <person name="Earl A.M."/>
            <person name="Desjardins C.A."/>
            <person name="Fitzgerald M.G."/>
            <person name="Arachchi H.M."/>
            <person name="Zeng Q."/>
            <person name="Mehta T."/>
            <person name="Griggs A."/>
            <person name="Birren B.W."/>
            <person name="Toney N.C."/>
            <person name="Carr J."/>
            <person name="Posey J."/>
            <person name="Butler W.R."/>
        </authorList>
    </citation>
    <scope>NUCLEOTIDE SEQUENCE [LARGE SCALE GENOMIC DNA]</scope>
    <source>
        <strain evidence="2">ATCC BAA-974 / DSM 45345 / CCUG 50838 / CIP 108380 / JCM 13579 / CDC 945</strain>
    </source>
</reference>
<dbReference type="Pfam" id="PF04978">
    <property type="entry name" value="MST"/>
    <property type="match status" value="1"/>
</dbReference>
<gene>
    <name evidence="1" type="ORF">HMPREF9336_03402</name>
</gene>
<organism evidence="1 2">
    <name type="scientific">Segniliparus rugosus (strain ATCC BAA-974 / DSM 45345 / CCUG 50838 / CIP 108380 / JCM 13579 / CDC 945)</name>
    <dbReference type="NCBI Taxonomy" id="679197"/>
    <lineage>
        <taxon>Bacteria</taxon>
        <taxon>Bacillati</taxon>
        <taxon>Actinomycetota</taxon>
        <taxon>Actinomycetes</taxon>
        <taxon>Mycobacteriales</taxon>
        <taxon>Segniliparaceae</taxon>
        <taxon>Segniliparus</taxon>
    </lineage>
</organism>
<dbReference type="HOGENOM" id="CLU_097062_1_0_11"/>
<sequence>MAEAPSRPQPDREVLLDLLAVQRQSLVASCHGLTEEQARATPTASSLSLGGLVKHAAFGERNWVSLAFLFWAPGQKRAGTGPDAFAESFQLRDGETLAGAIAELQLAGQLTEAYFRAIPAQAYEQSLPMPAHPWLSVFQSPLSPRWILAHLVDEHARHAGHADIIRESLDGSKAYPLWRAALGLPAE</sequence>
<evidence type="ECO:0008006" key="3">
    <source>
        <dbReference type="Google" id="ProtNLM"/>
    </source>
</evidence>
<dbReference type="AlphaFoldDB" id="E5XV80"/>
<accession>E5XV80</accession>
<protein>
    <recommendedName>
        <fullName evidence="3">Mini-circle protein</fullName>
    </recommendedName>
</protein>
<proteinExistence type="predicted"/>
<comment type="caution">
    <text evidence="1">The sequence shown here is derived from an EMBL/GenBank/DDBJ whole genome shotgun (WGS) entry which is preliminary data.</text>
</comment>